<dbReference type="Pfam" id="PF21722">
    <property type="entry name" value="Gly_rich_2"/>
    <property type="match status" value="1"/>
</dbReference>
<proteinExistence type="predicted"/>
<feature type="region of interest" description="Disordered" evidence="1">
    <location>
        <begin position="212"/>
        <end position="247"/>
    </location>
</feature>
<sequence>MIGEFILDYGGFDALDDGSVDNLETGFARTLQKQPWLYATIGGTATALTMALTPAPASWNDLIGVPLRGIISATNTGACTLNVSGLGAKSIKLDNGTDPIAGDLKAGALAVFVYDGTNVQLNFASAMLMERLNKGSTIVSYGTAGSFSWTPPANVRSVFVRVWGGGAGGGGNQNTGAGGGGGGGYAEGYVAVTPGTPVTVVVGTGGAGGHNSSAQNGVAGGSSSFGASVSATGGTGARGQQTGHKASVDPEAMDLVGIGRRPAVKVRPVLGSIMRTQGSAVTVALRLLAAALVAVSHPVSPQTANHPAAVAAVAP</sequence>
<protein>
    <recommendedName>
        <fullName evidence="2">Glycine-rich domain-containing protein</fullName>
    </recommendedName>
</protein>
<dbReference type="KEGG" id="roy:G3A56_00175"/>
<evidence type="ECO:0000313" key="4">
    <source>
        <dbReference type="Proteomes" id="UP000464865"/>
    </source>
</evidence>
<evidence type="ECO:0000259" key="2">
    <source>
        <dbReference type="Pfam" id="PF21722"/>
    </source>
</evidence>
<reference evidence="3 4" key="1">
    <citation type="submission" date="2020-02" db="EMBL/GenBank/DDBJ databases">
        <title>Plant-Promoting Endophytic Bacterium Rhizobium oryzihabitans sp. nov., Isolated from the Root of Rice.</title>
        <authorList>
            <person name="zhao J."/>
            <person name="Zhang G."/>
        </authorList>
    </citation>
    <scope>NUCLEOTIDE SEQUENCE [LARGE SCALE GENOMIC DNA]</scope>
    <source>
        <strain evidence="3 4">M15</strain>
    </source>
</reference>
<dbReference type="RefSeq" id="WP_164056010.1">
    <property type="nucleotide sequence ID" value="NZ_CP048632.1"/>
</dbReference>
<feature type="compositionally biased region" description="Low complexity" evidence="1">
    <location>
        <begin position="221"/>
        <end position="243"/>
    </location>
</feature>
<dbReference type="EMBL" id="CP048632">
    <property type="protein sequence ID" value="QIB36612.1"/>
    <property type="molecule type" value="Genomic_DNA"/>
</dbReference>
<gene>
    <name evidence="3" type="ORF">G3A56_00175</name>
</gene>
<dbReference type="Proteomes" id="UP000464865">
    <property type="component" value="Chromosome M15-11"/>
</dbReference>
<accession>A0A7L5BCQ2</accession>
<dbReference type="InterPro" id="IPR049304">
    <property type="entry name" value="Gly_rich_dom"/>
</dbReference>
<evidence type="ECO:0000313" key="3">
    <source>
        <dbReference type="EMBL" id="QIB36612.1"/>
    </source>
</evidence>
<keyword evidence="4" id="KW-1185">Reference proteome</keyword>
<feature type="domain" description="Glycine-rich" evidence="2">
    <location>
        <begin position="143"/>
        <end position="242"/>
    </location>
</feature>
<dbReference type="AlphaFoldDB" id="A0A7L5BCQ2"/>
<organism evidence="3 4">
    <name type="scientific">Rhizobium oryzihabitans</name>
    <dbReference type="NCBI Taxonomy" id="2267833"/>
    <lineage>
        <taxon>Bacteria</taxon>
        <taxon>Pseudomonadati</taxon>
        <taxon>Pseudomonadota</taxon>
        <taxon>Alphaproteobacteria</taxon>
        <taxon>Hyphomicrobiales</taxon>
        <taxon>Rhizobiaceae</taxon>
        <taxon>Rhizobium/Agrobacterium group</taxon>
        <taxon>Rhizobium</taxon>
    </lineage>
</organism>
<name>A0A7L5BCQ2_9HYPH</name>
<evidence type="ECO:0000256" key="1">
    <source>
        <dbReference type="SAM" id="MobiDB-lite"/>
    </source>
</evidence>